<protein>
    <submittedName>
        <fullName evidence="2">Uncharacterized protein</fullName>
    </submittedName>
</protein>
<proteinExistence type="predicted"/>
<organism evidence="2">
    <name type="scientific">Arundo donax</name>
    <name type="common">Giant reed</name>
    <name type="synonym">Donax arundinaceus</name>
    <dbReference type="NCBI Taxonomy" id="35708"/>
    <lineage>
        <taxon>Eukaryota</taxon>
        <taxon>Viridiplantae</taxon>
        <taxon>Streptophyta</taxon>
        <taxon>Embryophyta</taxon>
        <taxon>Tracheophyta</taxon>
        <taxon>Spermatophyta</taxon>
        <taxon>Magnoliopsida</taxon>
        <taxon>Liliopsida</taxon>
        <taxon>Poales</taxon>
        <taxon>Poaceae</taxon>
        <taxon>PACMAD clade</taxon>
        <taxon>Arundinoideae</taxon>
        <taxon>Arundineae</taxon>
        <taxon>Arundo</taxon>
    </lineage>
</organism>
<dbReference type="EMBL" id="GBRH01253813">
    <property type="protein sequence ID" value="JAD44082.1"/>
    <property type="molecule type" value="Transcribed_RNA"/>
</dbReference>
<dbReference type="AlphaFoldDB" id="A0A0A9AAL5"/>
<evidence type="ECO:0000313" key="2">
    <source>
        <dbReference type="EMBL" id="JAD44082.1"/>
    </source>
</evidence>
<reference evidence="2" key="1">
    <citation type="submission" date="2014-09" db="EMBL/GenBank/DDBJ databases">
        <authorList>
            <person name="Magalhaes I.L.F."/>
            <person name="Oliveira U."/>
            <person name="Santos F.R."/>
            <person name="Vidigal T.H.D.A."/>
            <person name="Brescovit A.D."/>
            <person name="Santos A.J."/>
        </authorList>
    </citation>
    <scope>NUCLEOTIDE SEQUENCE</scope>
    <source>
        <tissue evidence="2">Shoot tissue taken approximately 20 cm above the soil surface</tissue>
    </source>
</reference>
<evidence type="ECO:0000256" key="1">
    <source>
        <dbReference type="SAM" id="MobiDB-lite"/>
    </source>
</evidence>
<sequence length="27" mass="2910">MTKHPGQMASLAGSTKLVGRSSRMKFC</sequence>
<reference evidence="2" key="2">
    <citation type="journal article" date="2015" name="Data Brief">
        <title>Shoot transcriptome of the giant reed, Arundo donax.</title>
        <authorList>
            <person name="Barrero R.A."/>
            <person name="Guerrero F.D."/>
            <person name="Moolhuijzen P."/>
            <person name="Goolsby J.A."/>
            <person name="Tidwell J."/>
            <person name="Bellgard S.E."/>
            <person name="Bellgard M.I."/>
        </authorList>
    </citation>
    <scope>NUCLEOTIDE SEQUENCE</scope>
    <source>
        <tissue evidence="2">Shoot tissue taken approximately 20 cm above the soil surface</tissue>
    </source>
</reference>
<name>A0A0A9AAL5_ARUDO</name>
<feature type="region of interest" description="Disordered" evidence="1">
    <location>
        <begin position="1"/>
        <end position="27"/>
    </location>
</feature>
<accession>A0A0A9AAL5</accession>